<reference evidence="2" key="1">
    <citation type="submission" date="2023-07" db="EMBL/GenBank/DDBJ databases">
        <title>Sorghum-associated microbial communities from plants grown in Nebraska, USA.</title>
        <authorList>
            <person name="Schachtman D."/>
        </authorList>
    </citation>
    <scope>NUCLEOTIDE SEQUENCE</scope>
    <source>
        <strain evidence="2">DS2795</strain>
    </source>
</reference>
<feature type="compositionally biased region" description="Pro residues" evidence="1">
    <location>
        <begin position="585"/>
        <end position="599"/>
    </location>
</feature>
<accession>A0AAW8E077</accession>
<dbReference type="Proteomes" id="UP001244295">
    <property type="component" value="Unassembled WGS sequence"/>
</dbReference>
<feature type="region of interest" description="Disordered" evidence="1">
    <location>
        <begin position="573"/>
        <end position="609"/>
    </location>
</feature>
<feature type="region of interest" description="Disordered" evidence="1">
    <location>
        <begin position="230"/>
        <end position="288"/>
    </location>
</feature>
<feature type="region of interest" description="Disordered" evidence="1">
    <location>
        <begin position="404"/>
        <end position="446"/>
    </location>
</feature>
<evidence type="ECO:0000313" key="2">
    <source>
        <dbReference type="EMBL" id="MDP9925248.1"/>
    </source>
</evidence>
<dbReference type="AlphaFoldDB" id="A0AAW8E077"/>
<name>A0AAW8E077_9BURK</name>
<sequence>MSEVLVQKSEGGLLDTIGKFCMDLILGDFEENPSNAAMVVNGLIQLIPIAGQVLAARDVCGMIFRISRIGPAKCGKNEWMELAIAAFGCIPEVGALFKSIVKPLWRGSAALKGSVRGQAFISAMLGKSKGAAITFIKTFNWAGHTQAAIQQVDQGLTLCDQFLAYLEQEHWWEPAALQGLAHDMRPQLKGLSGPLHTGLREGTEALREFLVTLLGEDGYAVAQAAAAAASTSSRGARGGATPASHARAAPATPHAKKSAKPAEEQNRQHDPAATTRRQNAEAGGGPKTIARRITRAAWAEIGSRYKGLLGEHMAHYHHMKLHAPGSWPHGTVKDQHPNARWTGEKKLVTELGKDATPTELVPEHLVRINQSGVDGVWALGNKTYHFVEAKASESAGAMFGQGASDWKELAKEEPPASTETKPKGKGAKGKSTTPRQPKKLRPPPGMTERQVALWCMLSQPKKGLQMSEEWLQASVDEAMWLSNLANRWVYAYFAIPGNSPPRDYTPAAGGPLKKEMAPGMPEHVAVSAEMARRALAGGDLYDLALHDQHKASHTPSDILTAAEIDAVAERFDRAKAVAATRQSPSAPPAQQPTQPPRPSPSRRTGRNRQ</sequence>
<proteinExistence type="predicted"/>
<protein>
    <submittedName>
        <fullName evidence="2">Uncharacterized protein</fullName>
    </submittedName>
</protein>
<comment type="caution">
    <text evidence="2">The sequence shown here is derived from an EMBL/GenBank/DDBJ whole genome shotgun (WGS) entry which is preliminary data.</text>
</comment>
<dbReference type="InterPro" id="IPR049802">
    <property type="entry name" value="RhsC-like_FIX"/>
</dbReference>
<dbReference type="RefSeq" id="WP_307582057.1">
    <property type="nucleotide sequence ID" value="NZ_JAUSRQ010000001.1"/>
</dbReference>
<dbReference type="CDD" id="cd20746">
    <property type="entry name" value="FIX_Ntox15_NUC_DUF4112_RhsA-like"/>
    <property type="match status" value="1"/>
</dbReference>
<evidence type="ECO:0000313" key="3">
    <source>
        <dbReference type="Proteomes" id="UP001244295"/>
    </source>
</evidence>
<evidence type="ECO:0000256" key="1">
    <source>
        <dbReference type="SAM" id="MobiDB-lite"/>
    </source>
</evidence>
<feature type="compositionally biased region" description="Low complexity" evidence="1">
    <location>
        <begin position="230"/>
        <end position="253"/>
    </location>
</feature>
<feature type="compositionally biased region" description="Basic and acidic residues" evidence="1">
    <location>
        <begin position="405"/>
        <end position="414"/>
    </location>
</feature>
<dbReference type="EMBL" id="JAUSRR010000007">
    <property type="protein sequence ID" value="MDP9925248.1"/>
    <property type="molecule type" value="Genomic_DNA"/>
</dbReference>
<organism evidence="2 3">
    <name type="scientific">Variovorax boronicumulans</name>
    <dbReference type="NCBI Taxonomy" id="436515"/>
    <lineage>
        <taxon>Bacteria</taxon>
        <taxon>Pseudomonadati</taxon>
        <taxon>Pseudomonadota</taxon>
        <taxon>Betaproteobacteria</taxon>
        <taxon>Burkholderiales</taxon>
        <taxon>Comamonadaceae</taxon>
        <taxon>Variovorax</taxon>
    </lineage>
</organism>
<feature type="compositionally biased region" description="Basic and acidic residues" evidence="1">
    <location>
        <begin position="260"/>
        <end position="270"/>
    </location>
</feature>
<gene>
    <name evidence="2" type="ORF">J2W25_004291</name>
</gene>